<evidence type="ECO:0000256" key="2">
    <source>
        <dbReference type="ARBA" id="ARBA00023125"/>
    </source>
</evidence>
<evidence type="ECO:0000313" key="6">
    <source>
        <dbReference type="Proteomes" id="UP000252893"/>
    </source>
</evidence>
<sequence length="117" mass="12966">MSTLIEDTDLIMATAPDAAELRERVNEASAFLKKLSNPDRLQVACALVEGEKSVRELEDMLGIRQPGLSQQLAELRTAGFVSARKEGKAVFYSLADERVKIFIRTMHQLFCTPSGHS</sequence>
<keyword evidence="1" id="KW-0805">Transcription regulation</keyword>
<proteinExistence type="predicted"/>
<dbReference type="GO" id="GO:0003677">
    <property type="term" value="F:DNA binding"/>
    <property type="evidence" value="ECO:0007669"/>
    <property type="project" value="UniProtKB-KW"/>
</dbReference>
<dbReference type="InterPro" id="IPR051011">
    <property type="entry name" value="Metal_resp_trans_reg"/>
</dbReference>
<organism evidence="5 6">
    <name type="scientific">Pseudochrobactrum asaccharolyticum</name>
    <dbReference type="NCBI Taxonomy" id="354351"/>
    <lineage>
        <taxon>Bacteria</taxon>
        <taxon>Pseudomonadati</taxon>
        <taxon>Pseudomonadota</taxon>
        <taxon>Alphaproteobacteria</taxon>
        <taxon>Hyphomicrobiales</taxon>
        <taxon>Brucellaceae</taxon>
        <taxon>Pseudochrobactrum</taxon>
    </lineage>
</organism>
<dbReference type="EMBL" id="QNRH01000010">
    <property type="protein sequence ID" value="RBO91091.1"/>
    <property type="molecule type" value="Genomic_DNA"/>
</dbReference>
<dbReference type="SMART" id="SM00418">
    <property type="entry name" value="HTH_ARSR"/>
    <property type="match status" value="1"/>
</dbReference>
<protein>
    <submittedName>
        <fullName evidence="5">ArsR family transcriptional regulator</fullName>
    </submittedName>
</protein>
<comment type="caution">
    <text evidence="5">The sequence shown here is derived from an EMBL/GenBank/DDBJ whole genome shotgun (WGS) entry which is preliminary data.</text>
</comment>
<evidence type="ECO:0000313" key="5">
    <source>
        <dbReference type="EMBL" id="RBO91091.1"/>
    </source>
</evidence>
<keyword evidence="3" id="KW-0804">Transcription</keyword>
<dbReference type="AlphaFoldDB" id="A0A366DM08"/>
<dbReference type="InterPro" id="IPR036388">
    <property type="entry name" value="WH-like_DNA-bd_sf"/>
</dbReference>
<dbReference type="PRINTS" id="PR00778">
    <property type="entry name" value="HTHARSR"/>
</dbReference>
<evidence type="ECO:0000256" key="3">
    <source>
        <dbReference type="ARBA" id="ARBA00023163"/>
    </source>
</evidence>
<dbReference type="InterPro" id="IPR036390">
    <property type="entry name" value="WH_DNA-bd_sf"/>
</dbReference>
<dbReference type="GO" id="GO:0003700">
    <property type="term" value="F:DNA-binding transcription factor activity"/>
    <property type="evidence" value="ECO:0007669"/>
    <property type="project" value="InterPro"/>
</dbReference>
<dbReference type="Gene3D" id="1.10.10.10">
    <property type="entry name" value="Winged helix-like DNA-binding domain superfamily/Winged helix DNA-binding domain"/>
    <property type="match status" value="1"/>
</dbReference>
<name>A0A366DM08_9HYPH</name>
<dbReference type="InterPro" id="IPR001845">
    <property type="entry name" value="HTH_ArsR_DNA-bd_dom"/>
</dbReference>
<evidence type="ECO:0000256" key="1">
    <source>
        <dbReference type="ARBA" id="ARBA00023015"/>
    </source>
</evidence>
<dbReference type="CDD" id="cd00090">
    <property type="entry name" value="HTH_ARSR"/>
    <property type="match status" value="1"/>
</dbReference>
<evidence type="ECO:0000259" key="4">
    <source>
        <dbReference type="PROSITE" id="PS50987"/>
    </source>
</evidence>
<dbReference type="InterPro" id="IPR011991">
    <property type="entry name" value="ArsR-like_HTH"/>
</dbReference>
<dbReference type="SUPFAM" id="SSF46785">
    <property type="entry name" value="Winged helix' DNA-binding domain"/>
    <property type="match status" value="1"/>
</dbReference>
<dbReference type="NCBIfam" id="NF033788">
    <property type="entry name" value="HTH_metalloreg"/>
    <property type="match status" value="1"/>
</dbReference>
<keyword evidence="6" id="KW-1185">Reference proteome</keyword>
<dbReference type="Pfam" id="PF01022">
    <property type="entry name" value="HTH_5"/>
    <property type="match status" value="1"/>
</dbReference>
<dbReference type="Proteomes" id="UP000252893">
    <property type="component" value="Unassembled WGS sequence"/>
</dbReference>
<gene>
    <name evidence="5" type="ORF">DFR47_11091</name>
</gene>
<dbReference type="PANTHER" id="PTHR43132:SF6">
    <property type="entry name" value="HTH-TYPE TRANSCRIPTIONAL REPRESSOR CZRA"/>
    <property type="match status" value="1"/>
</dbReference>
<dbReference type="PANTHER" id="PTHR43132">
    <property type="entry name" value="ARSENICAL RESISTANCE OPERON REPRESSOR ARSR-RELATED"/>
    <property type="match status" value="1"/>
</dbReference>
<dbReference type="PROSITE" id="PS50987">
    <property type="entry name" value="HTH_ARSR_2"/>
    <property type="match status" value="1"/>
</dbReference>
<reference evidence="5 6" key="1">
    <citation type="submission" date="2018-06" db="EMBL/GenBank/DDBJ databases">
        <title>Genomic Encyclopedia of Type Strains, Phase IV (KMG-IV): sequencing the most valuable type-strain genomes for metagenomic binning, comparative biology and taxonomic classification.</title>
        <authorList>
            <person name="Goeker M."/>
        </authorList>
    </citation>
    <scope>NUCLEOTIDE SEQUENCE [LARGE SCALE GENOMIC DNA]</scope>
    <source>
        <strain evidence="5 6">DSM 25619</strain>
    </source>
</reference>
<keyword evidence="2" id="KW-0238">DNA-binding</keyword>
<accession>A0A366DM08</accession>
<feature type="domain" description="HTH arsR-type" evidence="4">
    <location>
        <begin position="21"/>
        <end position="114"/>
    </location>
</feature>